<evidence type="ECO:0000259" key="1">
    <source>
        <dbReference type="Pfam" id="PF00534"/>
    </source>
</evidence>
<reference evidence="3 4" key="1">
    <citation type="submission" date="2019-07" db="EMBL/GenBank/DDBJ databases">
        <title>Aquicoccus porphyridii gen. nov., sp. nov., isolated from a small marine red alga, Porphyridium marinum.</title>
        <authorList>
            <person name="Liu L."/>
        </authorList>
    </citation>
    <scope>NUCLEOTIDE SEQUENCE [LARGE SCALE GENOMIC DNA]</scope>
    <source>
        <strain evidence="3 4">L1 8-17</strain>
    </source>
</reference>
<evidence type="ECO:0000259" key="2">
    <source>
        <dbReference type="Pfam" id="PF13579"/>
    </source>
</evidence>
<dbReference type="AlphaFoldDB" id="A0A5A9YYN7"/>
<protein>
    <submittedName>
        <fullName evidence="3">Glycosyltransferase family 4 protein</fullName>
    </submittedName>
</protein>
<dbReference type="CDD" id="cd03808">
    <property type="entry name" value="GT4_CapM-like"/>
    <property type="match status" value="1"/>
</dbReference>
<accession>A0A5A9YYN7</accession>
<feature type="domain" description="Glycosyltransferase subfamily 4-like N-terminal" evidence="2">
    <location>
        <begin position="19"/>
        <end position="167"/>
    </location>
</feature>
<dbReference type="GO" id="GO:0016757">
    <property type="term" value="F:glycosyltransferase activity"/>
    <property type="evidence" value="ECO:0007669"/>
    <property type="project" value="InterPro"/>
</dbReference>
<dbReference type="PANTHER" id="PTHR12526:SF638">
    <property type="entry name" value="SPORE COAT PROTEIN SA"/>
    <property type="match status" value="1"/>
</dbReference>
<dbReference type="Pfam" id="PF00534">
    <property type="entry name" value="Glycos_transf_1"/>
    <property type="match status" value="1"/>
</dbReference>
<dbReference type="Proteomes" id="UP000325291">
    <property type="component" value="Unassembled WGS sequence"/>
</dbReference>
<feature type="domain" description="Glycosyl transferase family 1" evidence="1">
    <location>
        <begin position="184"/>
        <end position="345"/>
    </location>
</feature>
<dbReference type="SUPFAM" id="SSF53756">
    <property type="entry name" value="UDP-Glycosyltransferase/glycogen phosphorylase"/>
    <property type="match status" value="1"/>
</dbReference>
<organism evidence="3 4">
    <name type="scientific">Aquicoccus porphyridii</name>
    <dbReference type="NCBI Taxonomy" id="1852029"/>
    <lineage>
        <taxon>Bacteria</taxon>
        <taxon>Pseudomonadati</taxon>
        <taxon>Pseudomonadota</taxon>
        <taxon>Alphaproteobacteria</taxon>
        <taxon>Rhodobacterales</taxon>
        <taxon>Paracoccaceae</taxon>
        <taxon>Aquicoccus</taxon>
    </lineage>
</organism>
<dbReference type="InterPro" id="IPR001296">
    <property type="entry name" value="Glyco_trans_1"/>
</dbReference>
<evidence type="ECO:0000313" key="4">
    <source>
        <dbReference type="Proteomes" id="UP000325291"/>
    </source>
</evidence>
<keyword evidence="4" id="KW-1185">Reference proteome</keyword>
<dbReference type="InterPro" id="IPR028098">
    <property type="entry name" value="Glyco_trans_4-like_N"/>
</dbReference>
<evidence type="ECO:0000313" key="3">
    <source>
        <dbReference type="EMBL" id="KAA0909985.1"/>
    </source>
</evidence>
<dbReference type="PANTHER" id="PTHR12526">
    <property type="entry name" value="GLYCOSYLTRANSFERASE"/>
    <property type="match status" value="1"/>
</dbReference>
<dbReference type="EMBL" id="VINQ01000021">
    <property type="protein sequence ID" value="KAA0909985.1"/>
    <property type="molecule type" value="Genomic_DNA"/>
</dbReference>
<keyword evidence="3" id="KW-0808">Transferase</keyword>
<comment type="caution">
    <text evidence="3">The sequence shown here is derived from an EMBL/GenBank/DDBJ whole genome shotgun (WGS) entry which is preliminary data.</text>
</comment>
<gene>
    <name evidence="3" type="ORF">FLO80_19060</name>
</gene>
<dbReference type="Pfam" id="PF13579">
    <property type="entry name" value="Glyco_trans_4_4"/>
    <property type="match status" value="1"/>
</dbReference>
<name>A0A5A9YYN7_9RHOB</name>
<sequence>MHIMMTVNAAWNIWNFRRPVVEALLADGHRVTVLAPPDDSVPGLERIGCRFRSLEMSVKGLNPIEDLKLQRRLTRIFRQEAPDAVLSYTIKNNIFGAQAARAAGVPFIPNVTGLGTAFLSGGLLQTIAEQLYRRAFGKLPVVFFQNEDDRDMFLDRKLLRSGQARLLPGSGIDLSRFAAADMPEVDTPPVFLMVARLLRDKGVIEFVEAARQVKARHPEARFQLLGATGSENRTAIDSATVEAWVTEGVVAYLGTTNDVRPAIAGAACVVLPSYREGAPRTLIEAAAMARPLIATDVPGCRAVVDREVSGFLCEVRSADSLARVMERFLALTPKEREGMGRAARAKMEREYDQAFIVEAYRAALASVMGEGQR</sequence>
<proteinExistence type="predicted"/>
<dbReference type="Gene3D" id="3.40.50.2000">
    <property type="entry name" value="Glycogen Phosphorylase B"/>
    <property type="match status" value="2"/>
</dbReference>